<evidence type="ECO:0000313" key="1">
    <source>
        <dbReference type="EMBL" id="GAA5100516.1"/>
    </source>
</evidence>
<name>A0ABP9MS63_9GAMM</name>
<dbReference type="RefSeq" id="WP_171973647.1">
    <property type="nucleotide sequence ID" value="NZ_BAABKE010000004.1"/>
</dbReference>
<sequence>MKNTNITPLSRSVNLRIRVTETEHNQLKRLASKEGKPVATVAHALLIRALKYHS</sequence>
<evidence type="ECO:0008006" key="3">
    <source>
        <dbReference type="Google" id="ProtNLM"/>
    </source>
</evidence>
<evidence type="ECO:0000313" key="2">
    <source>
        <dbReference type="Proteomes" id="UP001500631"/>
    </source>
</evidence>
<dbReference type="Proteomes" id="UP001500631">
    <property type="component" value="Unassembled WGS sequence"/>
</dbReference>
<reference evidence="2" key="1">
    <citation type="journal article" date="2019" name="Int. J. Syst. Evol. Microbiol.">
        <title>The Global Catalogue of Microorganisms (GCM) 10K type strain sequencing project: providing services to taxonomists for standard genome sequencing and annotation.</title>
        <authorList>
            <consortium name="The Broad Institute Genomics Platform"/>
            <consortium name="The Broad Institute Genome Sequencing Center for Infectious Disease"/>
            <person name="Wu L."/>
            <person name="Ma J."/>
        </authorList>
    </citation>
    <scope>NUCLEOTIDE SEQUENCE [LARGE SCALE GENOMIC DNA]</scope>
    <source>
        <strain evidence="2">JCM 18424</strain>
    </source>
</reference>
<accession>A0ABP9MS63</accession>
<dbReference type="EMBL" id="BAABKE010000004">
    <property type="protein sequence ID" value="GAA5100516.1"/>
    <property type="molecule type" value="Genomic_DNA"/>
</dbReference>
<protein>
    <recommendedName>
        <fullName evidence="3">CopG family transcriptional regulator</fullName>
    </recommendedName>
</protein>
<keyword evidence="2" id="KW-1185">Reference proteome</keyword>
<comment type="caution">
    <text evidence="1">The sequence shown here is derived from an EMBL/GenBank/DDBJ whole genome shotgun (WGS) entry which is preliminary data.</text>
</comment>
<gene>
    <name evidence="1" type="ORF">GCM10023338_15280</name>
</gene>
<proteinExistence type="predicted"/>
<organism evidence="1 2">
    <name type="scientific">Wohlfahrtiimonas larvae</name>
    <dbReference type="NCBI Taxonomy" id="1157986"/>
    <lineage>
        <taxon>Bacteria</taxon>
        <taxon>Pseudomonadati</taxon>
        <taxon>Pseudomonadota</taxon>
        <taxon>Gammaproteobacteria</taxon>
        <taxon>Cardiobacteriales</taxon>
        <taxon>Ignatzschineriaceae</taxon>
        <taxon>Wohlfahrtiimonas</taxon>
    </lineage>
</organism>